<feature type="domain" description="Transposase IS66 central" evidence="1">
    <location>
        <begin position="3"/>
        <end position="27"/>
    </location>
</feature>
<gene>
    <name evidence="2" type="ORF">FRC54_06130</name>
</gene>
<evidence type="ECO:0000259" key="1">
    <source>
        <dbReference type="Pfam" id="PF03050"/>
    </source>
</evidence>
<protein>
    <submittedName>
        <fullName evidence="2">Transposase</fullName>
    </submittedName>
</protein>
<dbReference type="Proteomes" id="UP000460257">
    <property type="component" value="Unassembled WGS sequence"/>
</dbReference>
<accession>A0A6N7J007</accession>
<reference evidence="2" key="1">
    <citation type="journal article" date="2020" name="Appl. Environ. Microbiol.">
        <title>Medium-Chain Fatty Acid Synthesis by 'Candidatus Weimeria bifida' gen. nov., sp. nov., and 'Candidatus Pseudoramibacter fermentans' sp. nov.</title>
        <authorList>
            <person name="Scarborough M.J."/>
            <person name="Myers K.S."/>
            <person name="Donohue T.J."/>
            <person name="Noguera D.R."/>
        </authorList>
    </citation>
    <scope>NUCLEOTIDE SEQUENCE</scope>
    <source>
        <strain evidence="2">LCO1.1</strain>
    </source>
</reference>
<comment type="caution">
    <text evidence="2">The sequence shown here is derived from an EMBL/GenBank/DDBJ whole genome shotgun (WGS) entry which is preliminary data.</text>
</comment>
<dbReference type="Pfam" id="PF03050">
    <property type="entry name" value="DDE_Tnp_IS66"/>
    <property type="match status" value="1"/>
</dbReference>
<evidence type="ECO:0000313" key="2">
    <source>
        <dbReference type="EMBL" id="MQN01493.1"/>
    </source>
</evidence>
<name>A0A6N7J007_9FIRM</name>
<sequence length="33" mass="3739">MKTFLDHPEVPLDNNDAERSIRKFCVESTTGTS</sequence>
<dbReference type="InterPro" id="IPR004291">
    <property type="entry name" value="Transposase_IS66_central"/>
</dbReference>
<dbReference type="AlphaFoldDB" id="A0A6N7J007"/>
<evidence type="ECO:0000313" key="3">
    <source>
        <dbReference type="Proteomes" id="UP000460257"/>
    </source>
</evidence>
<keyword evidence="3" id="KW-1185">Reference proteome</keyword>
<proteinExistence type="predicted"/>
<organism evidence="2 3">
    <name type="scientific">Candidatus Weimeria bifida</name>
    <dbReference type="NCBI Taxonomy" id="2599074"/>
    <lineage>
        <taxon>Bacteria</taxon>
        <taxon>Bacillati</taxon>
        <taxon>Bacillota</taxon>
        <taxon>Clostridia</taxon>
        <taxon>Lachnospirales</taxon>
        <taxon>Lachnospiraceae</taxon>
        <taxon>Candidatus Weimeria</taxon>
    </lineage>
</organism>
<dbReference type="EMBL" id="VOGC01000006">
    <property type="protein sequence ID" value="MQN01493.1"/>
    <property type="molecule type" value="Genomic_DNA"/>
</dbReference>